<evidence type="ECO:0000313" key="7">
    <source>
        <dbReference type="EMBL" id="SEO41095.1"/>
    </source>
</evidence>
<dbReference type="GO" id="GO:0003700">
    <property type="term" value="F:DNA-binding transcription factor activity"/>
    <property type="evidence" value="ECO:0007669"/>
    <property type="project" value="TreeGrafter"/>
</dbReference>
<dbReference type="InterPro" id="IPR050109">
    <property type="entry name" value="HTH-type_TetR-like_transc_reg"/>
</dbReference>
<dbReference type="GO" id="GO:0000976">
    <property type="term" value="F:transcription cis-regulatory region binding"/>
    <property type="evidence" value="ECO:0007669"/>
    <property type="project" value="TreeGrafter"/>
</dbReference>
<dbReference type="Gene3D" id="1.10.357.10">
    <property type="entry name" value="Tetracycline Repressor, domain 2"/>
    <property type="match status" value="1"/>
</dbReference>
<evidence type="ECO:0000313" key="8">
    <source>
        <dbReference type="Proteomes" id="UP000198960"/>
    </source>
</evidence>
<evidence type="ECO:0000256" key="2">
    <source>
        <dbReference type="ARBA" id="ARBA00023125"/>
    </source>
</evidence>
<dbReference type="AlphaFoldDB" id="A0A1H8PGQ0"/>
<dbReference type="InterPro" id="IPR001647">
    <property type="entry name" value="HTH_TetR"/>
</dbReference>
<dbReference type="PROSITE" id="PS50977">
    <property type="entry name" value="HTH_TETR_2"/>
    <property type="match status" value="1"/>
</dbReference>
<dbReference type="PANTHER" id="PTHR30055">
    <property type="entry name" value="HTH-TYPE TRANSCRIPTIONAL REGULATOR RUTR"/>
    <property type="match status" value="1"/>
</dbReference>
<dbReference type="InterPro" id="IPR036271">
    <property type="entry name" value="Tet_transcr_reg_TetR-rel_C_sf"/>
</dbReference>
<sequence>MTEPPPARDELGTRALGRPPNADAAATRRAILAAASAQLASVGYAGMNLHTVAADAGITRAAIYRYFESKRELARAAVLESPTSYEEKIARYVVAEDGVLEQVRALVHAVVSHAFQDRQSSLQYFELARLAQHDEEIAAVYRARSLGLRQVTEDIVRRGIEAGEVSPDADPSTVVDAISGLLWSLGAGASEAPNDTVRRQVLLATDLLLQAPPWLARDRPPQT</sequence>
<dbReference type="SUPFAM" id="SSF48498">
    <property type="entry name" value="Tetracyclin repressor-like, C-terminal domain"/>
    <property type="match status" value="1"/>
</dbReference>
<feature type="DNA-binding region" description="H-T-H motif" evidence="4">
    <location>
        <begin position="48"/>
        <end position="67"/>
    </location>
</feature>
<dbReference type="RefSeq" id="WP_170860902.1">
    <property type="nucleotide sequence ID" value="NZ_FOEE01000001.1"/>
</dbReference>
<dbReference type="SUPFAM" id="SSF46689">
    <property type="entry name" value="Homeodomain-like"/>
    <property type="match status" value="1"/>
</dbReference>
<feature type="domain" description="HTH tetR-type" evidence="6">
    <location>
        <begin position="25"/>
        <end position="85"/>
    </location>
</feature>
<dbReference type="InterPro" id="IPR009057">
    <property type="entry name" value="Homeodomain-like_sf"/>
</dbReference>
<dbReference type="PANTHER" id="PTHR30055:SF234">
    <property type="entry name" value="HTH-TYPE TRANSCRIPTIONAL REGULATOR BETI"/>
    <property type="match status" value="1"/>
</dbReference>
<accession>A0A1H8PGQ0</accession>
<keyword evidence="3" id="KW-0804">Transcription</keyword>
<keyword evidence="8" id="KW-1185">Reference proteome</keyword>
<keyword evidence="1" id="KW-0805">Transcription regulation</keyword>
<dbReference type="InterPro" id="IPR011075">
    <property type="entry name" value="TetR_C"/>
</dbReference>
<feature type="compositionally biased region" description="Basic and acidic residues" evidence="5">
    <location>
        <begin position="1"/>
        <end position="12"/>
    </location>
</feature>
<dbReference type="EMBL" id="FOEE01000001">
    <property type="protein sequence ID" value="SEO41095.1"/>
    <property type="molecule type" value="Genomic_DNA"/>
</dbReference>
<evidence type="ECO:0000259" key="6">
    <source>
        <dbReference type="PROSITE" id="PS50977"/>
    </source>
</evidence>
<dbReference type="PRINTS" id="PR00455">
    <property type="entry name" value="HTHTETR"/>
</dbReference>
<dbReference type="STRING" id="673521.SAMN05660991_00171"/>
<evidence type="ECO:0000256" key="1">
    <source>
        <dbReference type="ARBA" id="ARBA00023015"/>
    </source>
</evidence>
<protein>
    <submittedName>
        <fullName evidence="7">Transcriptional regulator, TetR family</fullName>
    </submittedName>
</protein>
<dbReference type="Pfam" id="PF16859">
    <property type="entry name" value="TetR_C_11"/>
    <property type="match status" value="1"/>
</dbReference>
<evidence type="ECO:0000256" key="3">
    <source>
        <dbReference type="ARBA" id="ARBA00023163"/>
    </source>
</evidence>
<reference evidence="8" key="1">
    <citation type="submission" date="2016-10" db="EMBL/GenBank/DDBJ databases">
        <authorList>
            <person name="Varghese N."/>
            <person name="Submissions S."/>
        </authorList>
    </citation>
    <scope>NUCLEOTIDE SEQUENCE [LARGE SCALE GENOMIC DNA]</scope>
    <source>
        <strain evidence="8">DSM 45413</strain>
    </source>
</reference>
<organism evidence="7 8">
    <name type="scientific">Trujillonella endophytica</name>
    <dbReference type="NCBI Taxonomy" id="673521"/>
    <lineage>
        <taxon>Bacteria</taxon>
        <taxon>Bacillati</taxon>
        <taxon>Actinomycetota</taxon>
        <taxon>Actinomycetes</taxon>
        <taxon>Geodermatophilales</taxon>
        <taxon>Geodermatophilaceae</taxon>
        <taxon>Trujillonella</taxon>
    </lineage>
</organism>
<evidence type="ECO:0000256" key="5">
    <source>
        <dbReference type="SAM" id="MobiDB-lite"/>
    </source>
</evidence>
<keyword evidence="2 4" id="KW-0238">DNA-binding</keyword>
<name>A0A1H8PGQ0_9ACTN</name>
<proteinExistence type="predicted"/>
<dbReference type="Pfam" id="PF00440">
    <property type="entry name" value="TetR_N"/>
    <property type="match status" value="1"/>
</dbReference>
<evidence type="ECO:0000256" key="4">
    <source>
        <dbReference type="PROSITE-ProRule" id="PRU00335"/>
    </source>
</evidence>
<dbReference type="Proteomes" id="UP000198960">
    <property type="component" value="Unassembled WGS sequence"/>
</dbReference>
<gene>
    <name evidence="7" type="ORF">SAMN05660991_00171</name>
</gene>
<dbReference type="Gene3D" id="1.10.10.60">
    <property type="entry name" value="Homeodomain-like"/>
    <property type="match status" value="1"/>
</dbReference>
<feature type="region of interest" description="Disordered" evidence="5">
    <location>
        <begin position="1"/>
        <end position="20"/>
    </location>
</feature>